<sequence length="185" mass="20911">MAIGLLVSGVCKRIRERRNSGCMAIDFDLDMATGSSAVEVATWLAEIGREIGVFDASFTAERLLDKGVFFYTSRGLWVRVLETDRLSPWDPVVTELGFTPTVSVAFRMGKGTDVGLQQTDMVGLVARLLERVEGDAVLHFQYEVIWLLRRNGELSLNERDDIWPPRRLALMAQPYRRETHSMDSE</sequence>
<name>A0ABV1X4Y1_9ACTN</name>
<evidence type="ECO:0000313" key="1">
    <source>
        <dbReference type="EMBL" id="MER7184071.1"/>
    </source>
</evidence>
<keyword evidence="2" id="KW-1185">Reference proteome</keyword>
<evidence type="ECO:0000313" key="2">
    <source>
        <dbReference type="Proteomes" id="UP001474181"/>
    </source>
</evidence>
<dbReference type="NCBIfam" id="NF040657">
    <property type="entry name" value="immun_SitI3"/>
    <property type="match status" value="1"/>
</dbReference>
<accession>A0ABV1X4Y1</accession>
<organism evidence="1 2">
    <name type="scientific">Streptomyces hyaluromycini</name>
    <dbReference type="NCBI Taxonomy" id="1377993"/>
    <lineage>
        <taxon>Bacteria</taxon>
        <taxon>Bacillati</taxon>
        <taxon>Actinomycetota</taxon>
        <taxon>Actinomycetes</taxon>
        <taxon>Kitasatosporales</taxon>
        <taxon>Streptomycetaceae</taxon>
        <taxon>Streptomyces</taxon>
    </lineage>
</organism>
<reference evidence="1 2" key="1">
    <citation type="submission" date="2024-06" db="EMBL/GenBank/DDBJ databases">
        <title>The Natural Products Discovery Center: Release of the First 8490 Sequenced Strains for Exploring Actinobacteria Biosynthetic Diversity.</title>
        <authorList>
            <person name="Kalkreuter E."/>
            <person name="Kautsar S.A."/>
            <person name="Yang D."/>
            <person name="Bader C.D."/>
            <person name="Teijaro C.N."/>
            <person name="Fluegel L."/>
            <person name="Davis C.M."/>
            <person name="Simpson J.R."/>
            <person name="Lauterbach L."/>
            <person name="Steele A.D."/>
            <person name="Gui C."/>
            <person name="Meng S."/>
            <person name="Li G."/>
            <person name="Viehrig K."/>
            <person name="Ye F."/>
            <person name="Su P."/>
            <person name="Kiefer A.F."/>
            <person name="Nichols A."/>
            <person name="Cepeda A.J."/>
            <person name="Yan W."/>
            <person name="Fan B."/>
            <person name="Jiang Y."/>
            <person name="Adhikari A."/>
            <person name="Zheng C.-J."/>
            <person name="Schuster L."/>
            <person name="Cowan T.M."/>
            <person name="Smanski M.J."/>
            <person name="Chevrette M.G."/>
            <person name="De Carvalho L.P.S."/>
            <person name="Shen B."/>
        </authorList>
    </citation>
    <scope>NUCLEOTIDE SEQUENCE [LARGE SCALE GENOMIC DNA]</scope>
    <source>
        <strain evidence="1 2">NPDC000234</strain>
    </source>
</reference>
<protein>
    <submittedName>
        <fullName evidence="1">SitI3 family protein</fullName>
    </submittedName>
</protein>
<dbReference type="InterPro" id="IPR049799">
    <property type="entry name" value="SitI3-like"/>
</dbReference>
<comment type="caution">
    <text evidence="1">The sequence shown here is derived from an EMBL/GenBank/DDBJ whole genome shotgun (WGS) entry which is preliminary data.</text>
</comment>
<dbReference type="Proteomes" id="UP001474181">
    <property type="component" value="Unassembled WGS sequence"/>
</dbReference>
<gene>
    <name evidence="1" type="ORF">ABT404_32165</name>
</gene>
<proteinExistence type="predicted"/>
<dbReference type="RefSeq" id="WP_350785902.1">
    <property type="nucleotide sequence ID" value="NZ_JBEPEK010000298.1"/>
</dbReference>
<dbReference type="EMBL" id="JBEPEK010000298">
    <property type="protein sequence ID" value="MER7184071.1"/>
    <property type="molecule type" value="Genomic_DNA"/>
</dbReference>